<comment type="caution">
    <text evidence="2">The sequence shown here is derived from an EMBL/GenBank/DDBJ whole genome shotgun (WGS) entry which is preliminary data.</text>
</comment>
<reference evidence="2 3" key="1">
    <citation type="submission" date="2024-06" db="EMBL/GenBank/DDBJ databases">
        <title>The Natural Products Discovery Center: Release of the First 8490 Sequenced Strains for Exploring Actinobacteria Biosynthetic Diversity.</title>
        <authorList>
            <person name="Kalkreuter E."/>
            <person name="Kautsar S.A."/>
            <person name="Yang D."/>
            <person name="Bader C.D."/>
            <person name="Teijaro C.N."/>
            <person name="Fluegel L."/>
            <person name="Davis C.M."/>
            <person name="Simpson J.R."/>
            <person name="Lauterbach L."/>
            <person name="Steele A.D."/>
            <person name="Gui C."/>
            <person name="Meng S."/>
            <person name="Li G."/>
            <person name="Viehrig K."/>
            <person name="Ye F."/>
            <person name="Su P."/>
            <person name="Kiefer A.F."/>
            <person name="Nichols A."/>
            <person name="Cepeda A.J."/>
            <person name="Yan W."/>
            <person name="Fan B."/>
            <person name="Jiang Y."/>
            <person name="Adhikari A."/>
            <person name="Zheng C.-J."/>
            <person name="Schuster L."/>
            <person name="Cowan T.M."/>
            <person name="Smanski M.J."/>
            <person name="Chevrette M.G."/>
            <person name="De Carvalho L.P.S."/>
            <person name="Shen B."/>
        </authorList>
    </citation>
    <scope>NUCLEOTIDE SEQUENCE [LARGE SCALE GENOMIC DNA]</scope>
    <source>
        <strain evidence="2 3">NPDC049574</strain>
    </source>
</reference>
<evidence type="ECO:0000313" key="2">
    <source>
        <dbReference type="EMBL" id="MEV4285501.1"/>
    </source>
</evidence>
<protein>
    <submittedName>
        <fullName evidence="2">Uncharacterized protein</fullName>
    </submittedName>
</protein>
<accession>A0ABV3GYY7</accession>
<sequence>MASPGSSDDAVRALRHAAAVIRGLFQTAQALDNREMQIPSDLLMTLYSTVEPVKHLIPSGHGITYILSKLQMWDGSEPESREPTFMTVILYGPTNANLLDEIANDIERTNYGAESRPRSPQVTVYVDPKDRERRRQQQAPRPSGNTGQ</sequence>
<feature type="compositionally biased region" description="Polar residues" evidence="1">
    <location>
        <begin position="139"/>
        <end position="148"/>
    </location>
</feature>
<dbReference type="EMBL" id="JBFARM010000002">
    <property type="protein sequence ID" value="MEV4285501.1"/>
    <property type="molecule type" value="Genomic_DNA"/>
</dbReference>
<feature type="region of interest" description="Disordered" evidence="1">
    <location>
        <begin position="109"/>
        <end position="148"/>
    </location>
</feature>
<dbReference type="Proteomes" id="UP001552427">
    <property type="component" value="Unassembled WGS sequence"/>
</dbReference>
<evidence type="ECO:0000256" key="1">
    <source>
        <dbReference type="SAM" id="MobiDB-lite"/>
    </source>
</evidence>
<keyword evidence="3" id="KW-1185">Reference proteome</keyword>
<organism evidence="2 3">
    <name type="scientific">Nonomuraea bangladeshensis</name>
    <dbReference type="NCBI Taxonomy" id="404385"/>
    <lineage>
        <taxon>Bacteria</taxon>
        <taxon>Bacillati</taxon>
        <taxon>Actinomycetota</taxon>
        <taxon>Actinomycetes</taxon>
        <taxon>Streptosporangiales</taxon>
        <taxon>Streptosporangiaceae</taxon>
        <taxon>Nonomuraea</taxon>
    </lineage>
</organism>
<proteinExistence type="predicted"/>
<name>A0ABV3GYY7_9ACTN</name>
<evidence type="ECO:0000313" key="3">
    <source>
        <dbReference type="Proteomes" id="UP001552427"/>
    </source>
</evidence>
<dbReference type="RefSeq" id="WP_364446118.1">
    <property type="nucleotide sequence ID" value="NZ_JBFARM010000002.1"/>
</dbReference>
<gene>
    <name evidence="2" type="ORF">AB0K40_08335</name>
</gene>